<keyword evidence="3" id="KW-1185">Reference proteome</keyword>
<gene>
    <name evidence="2" type="ORF">N825_01180</name>
</gene>
<keyword evidence="1" id="KW-0812">Transmembrane</keyword>
<dbReference type="Proteomes" id="UP000019486">
    <property type="component" value="Unassembled WGS sequence"/>
</dbReference>
<feature type="transmembrane region" description="Helical" evidence="1">
    <location>
        <begin position="216"/>
        <end position="233"/>
    </location>
</feature>
<organism evidence="2 3">
    <name type="scientific">Skermanella stibiiresistens SB22</name>
    <dbReference type="NCBI Taxonomy" id="1385369"/>
    <lineage>
        <taxon>Bacteria</taxon>
        <taxon>Pseudomonadati</taxon>
        <taxon>Pseudomonadota</taxon>
        <taxon>Alphaproteobacteria</taxon>
        <taxon>Rhodospirillales</taxon>
        <taxon>Azospirillaceae</taxon>
        <taxon>Skermanella</taxon>
    </lineage>
</organism>
<evidence type="ECO:0000256" key="1">
    <source>
        <dbReference type="SAM" id="Phobius"/>
    </source>
</evidence>
<keyword evidence="1" id="KW-0472">Membrane</keyword>
<proteinExistence type="predicted"/>
<evidence type="ECO:0000313" key="2">
    <source>
        <dbReference type="EMBL" id="EWY42830.1"/>
    </source>
</evidence>
<feature type="transmembrane region" description="Helical" evidence="1">
    <location>
        <begin position="87"/>
        <end position="107"/>
    </location>
</feature>
<sequence>MSALTVILPASAYAHLVWADPLFYLLTAMCMLFTLKFFQTTSAASAALAGLSLGLLFLAKQYGLFFNASAIVTTMIAIATVHHKRPAYVRGLALLILGMALTIGPLLIRNIIAHQANPLGYRSHFDTYLQTIMTLGWDGGAKALVNTGFYQISGLIFGTYGLLLYMLLGALFRSRGFSRGVNLISAFLAIATGGILIISTVHMLSYDLAHFPNGRYFASFTPFIIILGFRMLTWPGGREIAPSWVIVGGVLGLTGLLYAYTPLRALVALSLVNNAELSFLNWFINGVGWLWVMDASATEAQRVIVAALLFFLMLVFGLARRQVQPVALAVLMGLALFQNYHSHRLIGLLSSSQWSHNDIFRFVVGARDQGLITRFDNDLKGSNLSFHSRFWLGAPEPIFIDPAAAMPLTKIEFGRRSGSSATDTVVSLLGGGGGDAVEVETANINGLKAPGSDELGRCLTEDTMPFVATGSTTAHFSFPVIPGSYMITVQPGTTTECAQGPVKFQTFVDGAKFGGVAPWNINSGGLKAEVQAHSEMISIDLAPAFGAVWAAAAIEIRRLDPPAISAGESADLFVTRRKLPLEIATRSADLFVYRVEAGKTATRSEKPSSFHRSSGNP</sequence>
<comment type="caution">
    <text evidence="2">The sequence shown here is derived from an EMBL/GenBank/DDBJ whole genome shotgun (WGS) entry which is preliminary data.</text>
</comment>
<feature type="transmembrane region" description="Helical" evidence="1">
    <location>
        <begin position="240"/>
        <end position="260"/>
    </location>
</feature>
<keyword evidence="1" id="KW-1133">Transmembrane helix</keyword>
<feature type="transmembrane region" description="Helical" evidence="1">
    <location>
        <begin position="183"/>
        <end position="204"/>
    </location>
</feature>
<evidence type="ECO:0000313" key="3">
    <source>
        <dbReference type="Proteomes" id="UP000019486"/>
    </source>
</evidence>
<dbReference type="AlphaFoldDB" id="W9H984"/>
<name>W9H984_9PROT</name>
<accession>W9H984</accession>
<feature type="transmembrane region" description="Helical" evidence="1">
    <location>
        <begin position="149"/>
        <end position="171"/>
    </location>
</feature>
<reference evidence="2 3" key="1">
    <citation type="submission" date="2013-08" db="EMBL/GenBank/DDBJ databases">
        <title>The genome sequence of Skermanella stibiiresistens.</title>
        <authorList>
            <person name="Zhu W."/>
            <person name="Wang G."/>
        </authorList>
    </citation>
    <scope>NUCLEOTIDE SEQUENCE [LARGE SCALE GENOMIC DNA]</scope>
    <source>
        <strain evidence="2 3">SB22</strain>
    </source>
</reference>
<feature type="transmembrane region" description="Helical" evidence="1">
    <location>
        <begin position="303"/>
        <end position="319"/>
    </location>
</feature>
<feature type="transmembrane region" description="Helical" evidence="1">
    <location>
        <begin position="266"/>
        <end position="291"/>
    </location>
</feature>
<dbReference type="EMBL" id="AVFL01000001">
    <property type="protein sequence ID" value="EWY42830.1"/>
    <property type="molecule type" value="Genomic_DNA"/>
</dbReference>
<feature type="transmembrane region" description="Helical" evidence="1">
    <location>
        <begin position="64"/>
        <end position="81"/>
    </location>
</feature>
<protein>
    <submittedName>
        <fullName evidence="2">Uncharacterized protein</fullName>
    </submittedName>
</protein>